<reference evidence="1 2" key="1">
    <citation type="journal article" date="2018" name="Sci. Data">
        <title>The draft genome sequence of cork oak.</title>
        <authorList>
            <person name="Ramos A.M."/>
            <person name="Usie A."/>
            <person name="Barbosa P."/>
            <person name="Barros P.M."/>
            <person name="Capote T."/>
            <person name="Chaves I."/>
            <person name="Simoes F."/>
            <person name="Abreu I."/>
            <person name="Carrasquinho I."/>
            <person name="Faro C."/>
            <person name="Guimaraes J.B."/>
            <person name="Mendonca D."/>
            <person name="Nobrega F."/>
            <person name="Rodrigues L."/>
            <person name="Saibo N.J.M."/>
            <person name="Varela M.C."/>
            <person name="Egas C."/>
            <person name="Matos J."/>
            <person name="Miguel C.M."/>
            <person name="Oliveira M.M."/>
            <person name="Ricardo C.P."/>
            <person name="Goncalves S."/>
        </authorList>
    </citation>
    <scope>NUCLEOTIDE SEQUENCE [LARGE SCALE GENOMIC DNA]</scope>
    <source>
        <strain evidence="2">cv. HL8</strain>
    </source>
</reference>
<proteinExistence type="predicted"/>
<dbReference type="AlphaFoldDB" id="A0AAW0KGQ7"/>
<evidence type="ECO:0000313" key="2">
    <source>
        <dbReference type="Proteomes" id="UP000237347"/>
    </source>
</evidence>
<dbReference type="Proteomes" id="UP000237347">
    <property type="component" value="Unassembled WGS sequence"/>
</dbReference>
<sequence>MMQKPRQLEHSSQCACTINIVPSNNAPEKPQTSGKDSFIKCQDEGRLVNDAITEISNETTVLETGASSSISQFLWVNGSIIGADVMSEAAAHLSLFPEIFEAEHQLKSLYQSDEIYSSLFDCPTRKLVSVGPEHQAFVPEWGLQGLKNSSDHLDNSDPLLGLVHKSGGGLLIDDASEEILMGTRVIPMPDLEASANSCYRNRGTRSDCRCLDEGSVRCVRQHNDIVSYYFNVFMLRKRAEQNRLDPLNIDSDNDEWQKSELGLADEDEDSVVESPLDQDATANHQEDHVEDCLDDIEVEEEIDACNNGANIIIHRVGTDEDDGGDIDDISGTHVSTFYGDCHVDIDLELCGKIHGSNGEDYDIQDDSCTSYECQRDRVDSCGTLDGETNAREPGGEMKHSMIHLVECQDV</sequence>
<comment type="caution">
    <text evidence="1">The sequence shown here is derived from an EMBL/GenBank/DDBJ whole genome shotgun (WGS) entry which is preliminary data.</text>
</comment>
<name>A0AAW0KGQ7_QUESU</name>
<dbReference type="PANTHER" id="PTHR46872:SF4">
    <property type="entry name" value="MYB-LIKE DOMAIN-CONTAINING PROTEIN"/>
    <property type="match status" value="1"/>
</dbReference>
<dbReference type="PANTHER" id="PTHR46872">
    <property type="entry name" value="DNA BINDING PROTEIN"/>
    <property type="match status" value="1"/>
</dbReference>
<organism evidence="1 2">
    <name type="scientific">Quercus suber</name>
    <name type="common">Cork oak</name>
    <dbReference type="NCBI Taxonomy" id="58331"/>
    <lineage>
        <taxon>Eukaryota</taxon>
        <taxon>Viridiplantae</taxon>
        <taxon>Streptophyta</taxon>
        <taxon>Embryophyta</taxon>
        <taxon>Tracheophyta</taxon>
        <taxon>Spermatophyta</taxon>
        <taxon>Magnoliopsida</taxon>
        <taxon>eudicotyledons</taxon>
        <taxon>Gunneridae</taxon>
        <taxon>Pentapetalae</taxon>
        <taxon>rosids</taxon>
        <taxon>fabids</taxon>
        <taxon>Fagales</taxon>
        <taxon>Fagaceae</taxon>
        <taxon>Quercus</taxon>
    </lineage>
</organism>
<dbReference type="EMBL" id="PKMF04000325">
    <property type="protein sequence ID" value="KAK7837614.1"/>
    <property type="molecule type" value="Genomic_DNA"/>
</dbReference>
<protein>
    <submittedName>
        <fullName evidence="1">Uncharacterized protein</fullName>
    </submittedName>
</protein>
<gene>
    <name evidence="1" type="ORF">CFP56_021067</name>
</gene>
<evidence type="ECO:0000313" key="1">
    <source>
        <dbReference type="EMBL" id="KAK7837614.1"/>
    </source>
</evidence>
<accession>A0AAW0KGQ7</accession>
<keyword evidence="2" id="KW-1185">Reference proteome</keyword>